<feature type="transmembrane region" description="Helical" evidence="9">
    <location>
        <begin position="92"/>
        <end position="113"/>
    </location>
</feature>
<evidence type="ECO:0000256" key="4">
    <source>
        <dbReference type="ARBA" id="ARBA00022692"/>
    </source>
</evidence>
<evidence type="ECO:0000256" key="2">
    <source>
        <dbReference type="ARBA" id="ARBA00006175"/>
    </source>
</evidence>
<accession>A0A8J2RFU2</accession>
<dbReference type="InterPro" id="IPR022357">
    <property type="entry name" value="MIP_CS"/>
</dbReference>
<keyword evidence="3 8" id="KW-0813">Transport</keyword>
<feature type="transmembrane region" description="Helical" evidence="9">
    <location>
        <begin position="12"/>
        <end position="32"/>
    </location>
</feature>
<sequence length="316" mass="34842">MCKRFHVPSLFRAAFAEFMGTYILVVIGNGSIAQSQLTNGEKGDYFTINWGWALGCSLGILLSANISGGHLNPAVTLALALVRHFPWKKLPVYWCAQYLGAMAASGTVLGVYYEGILEGKVGGEFRIRKNITEPGMASIFANYPAPYSSASIGLVEEILSTMIFMLVICVVTDKRYSCVPNFLQPLYIGFALLAIGVAYGSNGGYALNPARDLAPRLVSFLAGWGPGVFSFRDYNWFWIFLVGPHVGAILGVCIFHLILKKGSAETSELASPTTSSSMDSRQWQHFTTHLPKVEFQEHYQCHEENHKSRDYNTNTL</sequence>
<evidence type="ECO:0000256" key="9">
    <source>
        <dbReference type="SAM" id="Phobius"/>
    </source>
</evidence>
<dbReference type="CDD" id="cd00333">
    <property type="entry name" value="MIP"/>
    <property type="match status" value="1"/>
</dbReference>
<keyword evidence="4 8" id="KW-0812">Transmembrane</keyword>
<dbReference type="GO" id="GO:0015254">
    <property type="term" value="F:glycerol channel activity"/>
    <property type="evidence" value="ECO:0007669"/>
    <property type="project" value="TreeGrafter"/>
</dbReference>
<reference evidence="10" key="1">
    <citation type="submission" date="2021-11" db="EMBL/GenBank/DDBJ databases">
        <authorList>
            <person name="Schell T."/>
        </authorList>
    </citation>
    <scope>NUCLEOTIDE SEQUENCE</scope>
    <source>
        <strain evidence="10">M5</strain>
    </source>
</reference>
<evidence type="ECO:0000256" key="1">
    <source>
        <dbReference type="ARBA" id="ARBA00004141"/>
    </source>
</evidence>
<evidence type="ECO:0008006" key="12">
    <source>
        <dbReference type="Google" id="ProtNLM"/>
    </source>
</evidence>
<dbReference type="GO" id="GO:0015250">
    <property type="term" value="F:water channel activity"/>
    <property type="evidence" value="ECO:0007669"/>
    <property type="project" value="TreeGrafter"/>
</dbReference>
<protein>
    <recommendedName>
        <fullName evidence="12">Aquaporin</fullName>
    </recommendedName>
</protein>
<dbReference type="InterPro" id="IPR023271">
    <property type="entry name" value="Aquaporin-like"/>
</dbReference>
<dbReference type="Gene3D" id="1.20.1080.10">
    <property type="entry name" value="Glycerol uptake facilitator protein"/>
    <property type="match status" value="1"/>
</dbReference>
<evidence type="ECO:0000256" key="7">
    <source>
        <dbReference type="ARBA" id="ARBA00045280"/>
    </source>
</evidence>
<dbReference type="GO" id="GO:0016323">
    <property type="term" value="C:basolateral plasma membrane"/>
    <property type="evidence" value="ECO:0007669"/>
    <property type="project" value="TreeGrafter"/>
</dbReference>
<dbReference type="SUPFAM" id="SSF81338">
    <property type="entry name" value="Aquaporin-like"/>
    <property type="match status" value="1"/>
</dbReference>
<keyword evidence="11" id="KW-1185">Reference proteome</keyword>
<evidence type="ECO:0000256" key="3">
    <source>
        <dbReference type="ARBA" id="ARBA00022448"/>
    </source>
</evidence>
<evidence type="ECO:0000256" key="8">
    <source>
        <dbReference type="RuleBase" id="RU000477"/>
    </source>
</evidence>
<keyword evidence="5 9" id="KW-1133">Transmembrane helix</keyword>
<keyword evidence="6 9" id="KW-0472">Membrane</keyword>
<dbReference type="PANTHER" id="PTHR43829">
    <property type="entry name" value="AQUAPORIN OR AQUAGLYCEROPORIN RELATED"/>
    <property type="match status" value="1"/>
</dbReference>
<feature type="transmembrane region" description="Helical" evidence="9">
    <location>
        <begin position="236"/>
        <end position="259"/>
    </location>
</feature>
<name>A0A8J2RFU2_9CRUS</name>
<dbReference type="Proteomes" id="UP000789390">
    <property type="component" value="Unassembled WGS sequence"/>
</dbReference>
<dbReference type="EMBL" id="CAKKLH010000057">
    <property type="protein sequence ID" value="CAH0101375.1"/>
    <property type="molecule type" value="Genomic_DNA"/>
</dbReference>
<evidence type="ECO:0000256" key="6">
    <source>
        <dbReference type="ARBA" id="ARBA00023136"/>
    </source>
</evidence>
<dbReference type="NCBIfam" id="TIGR00861">
    <property type="entry name" value="MIP"/>
    <property type="match status" value="1"/>
</dbReference>
<dbReference type="PROSITE" id="PS00221">
    <property type="entry name" value="MIP"/>
    <property type="match status" value="1"/>
</dbReference>
<dbReference type="InterPro" id="IPR000425">
    <property type="entry name" value="MIP"/>
</dbReference>
<dbReference type="AlphaFoldDB" id="A0A8J2RFU2"/>
<dbReference type="PANTHER" id="PTHR43829:SF9">
    <property type="entry name" value="AQUAPORIN-9"/>
    <property type="match status" value="1"/>
</dbReference>
<evidence type="ECO:0000313" key="11">
    <source>
        <dbReference type="Proteomes" id="UP000789390"/>
    </source>
</evidence>
<proteinExistence type="inferred from homology"/>
<evidence type="ECO:0000256" key="5">
    <source>
        <dbReference type="ARBA" id="ARBA00022989"/>
    </source>
</evidence>
<feature type="transmembrane region" description="Helical" evidence="9">
    <location>
        <begin position="52"/>
        <end position="80"/>
    </location>
</feature>
<comment type="function">
    <text evidence="7">Aquaglyceroporin that may modulate the water content and osmolytes during anhydrobiosis.</text>
</comment>
<comment type="caution">
    <text evidence="10">The sequence shown here is derived from an EMBL/GenBank/DDBJ whole genome shotgun (WGS) entry which is preliminary data.</text>
</comment>
<dbReference type="InterPro" id="IPR050363">
    <property type="entry name" value="MIP/Aquaporin"/>
</dbReference>
<organism evidence="10 11">
    <name type="scientific">Daphnia galeata</name>
    <dbReference type="NCBI Taxonomy" id="27404"/>
    <lineage>
        <taxon>Eukaryota</taxon>
        <taxon>Metazoa</taxon>
        <taxon>Ecdysozoa</taxon>
        <taxon>Arthropoda</taxon>
        <taxon>Crustacea</taxon>
        <taxon>Branchiopoda</taxon>
        <taxon>Diplostraca</taxon>
        <taxon>Cladocera</taxon>
        <taxon>Anomopoda</taxon>
        <taxon>Daphniidae</taxon>
        <taxon>Daphnia</taxon>
    </lineage>
</organism>
<gene>
    <name evidence="10" type="ORF">DGAL_LOCUS3706</name>
</gene>
<evidence type="ECO:0000313" key="10">
    <source>
        <dbReference type="EMBL" id="CAH0101375.1"/>
    </source>
</evidence>
<dbReference type="PRINTS" id="PR00783">
    <property type="entry name" value="MINTRINSICP"/>
</dbReference>
<feature type="transmembrane region" description="Helical" evidence="9">
    <location>
        <begin position="182"/>
        <end position="201"/>
    </location>
</feature>
<feature type="transmembrane region" description="Helical" evidence="9">
    <location>
        <begin position="150"/>
        <end position="170"/>
    </location>
</feature>
<comment type="subcellular location">
    <subcellularLocation>
        <location evidence="1">Membrane</location>
        <topology evidence="1">Multi-pass membrane protein</topology>
    </subcellularLocation>
</comment>
<dbReference type="Pfam" id="PF00230">
    <property type="entry name" value="MIP"/>
    <property type="match status" value="1"/>
</dbReference>
<comment type="similarity">
    <text evidence="2 8">Belongs to the MIP/aquaporin (TC 1.A.8) family.</text>
</comment>
<dbReference type="OrthoDB" id="3222at2759"/>